<feature type="signal peptide" evidence="2">
    <location>
        <begin position="1"/>
        <end position="23"/>
    </location>
</feature>
<gene>
    <name evidence="3" type="ORF">PPNO1_LOCUS2955</name>
</gene>
<comment type="caution">
    <text evidence="3">The sequence shown here is derived from an EMBL/GenBank/DDBJ whole genome shotgun (WGS) entry which is preliminary data.</text>
</comment>
<evidence type="ECO:0000313" key="4">
    <source>
        <dbReference type="Proteomes" id="UP000838763"/>
    </source>
</evidence>
<proteinExistence type="predicted"/>
<dbReference type="AlphaFoldDB" id="A0A9P1GYJ5"/>
<dbReference type="OrthoDB" id="3944128at2759"/>
<protein>
    <submittedName>
        <fullName evidence="3">Uncharacterized protein</fullName>
    </submittedName>
</protein>
<dbReference type="EMBL" id="CALLCH030000007">
    <property type="protein sequence ID" value="CAI4213205.1"/>
    <property type="molecule type" value="Genomic_DNA"/>
</dbReference>
<accession>A0A9P1GYJ5</accession>
<evidence type="ECO:0000256" key="1">
    <source>
        <dbReference type="SAM" id="MobiDB-lite"/>
    </source>
</evidence>
<evidence type="ECO:0000313" key="3">
    <source>
        <dbReference type="EMBL" id="CAI4213205.1"/>
    </source>
</evidence>
<keyword evidence="4" id="KW-1185">Reference proteome</keyword>
<feature type="chain" id="PRO_5040216713" evidence="2">
    <location>
        <begin position="24"/>
        <end position="374"/>
    </location>
</feature>
<name>A0A9P1GYJ5_9PEZI</name>
<keyword evidence="2" id="KW-0732">Signal</keyword>
<evidence type="ECO:0000256" key="2">
    <source>
        <dbReference type="SAM" id="SignalP"/>
    </source>
</evidence>
<feature type="region of interest" description="Disordered" evidence="1">
    <location>
        <begin position="332"/>
        <end position="351"/>
    </location>
</feature>
<reference evidence="3" key="1">
    <citation type="submission" date="2022-11" db="EMBL/GenBank/DDBJ databases">
        <authorList>
            <person name="Scott C."/>
            <person name="Bruce N."/>
        </authorList>
    </citation>
    <scope>NUCLEOTIDE SEQUENCE</scope>
</reference>
<feature type="compositionally biased region" description="Polar residues" evidence="1">
    <location>
        <begin position="335"/>
        <end position="351"/>
    </location>
</feature>
<sequence length="374" mass="40659">MVKLHSREPLWASLLSFATLVLADGCDQSEPECCYQAWSSWSSSKRAFETGSPSLYSTALRAYSTEIPNPSLTTLCDGFPGSWAPTTRPLRRISDEDCTPFILDYESSSAEYQTNASAPWPSVHPPCTTYSACPGEGEGMCKMIADVATIYYWPATVTGDSCGDRTTLTHDDPTRTTELHGTTFTSPSVYVVVDSLQVASYAGKYKAKGCGHDLYNRVIAMHPTDVSTHFGPLKKNNQVFRQLDLADLNRPVPATAYFGVDPLPDCAADPDVCATSTISLETEVYRWLSAPTQLLRDLDATELAACDLHPSQRTALGAEWVALEPTQDGWPEITGVSSSEGAAETSVSGETMSRRRFIEEDALPIPTALGELLN</sequence>
<organism evidence="3 4">
    <name type="scientific">Parascedosporium putredinis</name>
    <dbReference type="NCBI Taxonomy" id="1442378"/>
    <lineage>
        <taxon>Eukaryota</taxon>
        <taxon>Fungi</taxon>
        <taxon>Dikarya</taxon>
        <taxon>Ascomycota</taxon>
        <taxon>Pezizomycotina</taxon>
        <taxon>Sordariomycetes</taxon>
        <taxon>Hypocreomycetidae</taxon>
        <taxon>Microascales</taxon>
        <taxon>Microascaceae</taxon>
        <taxon>Parascedosporium</taxon>
    </lineage>
</organism>
<dbReference type="Proteomes" id="UP000838763">
    <property type="component" value="Unassembled WGS sequence"/>
</dbReference>